<dbReference type="PROSITE" id="PS00639">
    <property type="entry name" value="THIOL_PROTEASE_HIS"/>
    <property type="match status" value="1"/>
</dbReference>
<dbReference type="GO" id="GO:0004197">
    <property type="term" value="F:cysteine-type endopeptidase activity"/>
    <property type="evidence" value="ECO:0007669"/>
    <property type="project" value="InterPro"/>
</dbReference>
<evidence type="ECO:0000313" key="11">
    <source>
        <dbReference type="Proteomes" id="UP000494040"/>
    </source>
</evidence>
<feature type="signal peptide" evidence="8">
    <location>
        <begin position="1"/>
        <end position="16"/>
    </location>
</feature>
<dbReference type="InterPro" id="IPR000668">
    <property type="entry name" value="Peptidase_C1A_C"/>
</dbReference>
<keyword evidence="4" id="KW-0378">Hydrolase</keyword>
<dbReference type="OMA" id="WEYFVED"/>
<keyword evidence="3 8" id="KW-0732">Signal</keyword>
<name>A0A8I6RIV4_CIMLE</name>
<dbReference type="SMART" id="SM00645">
    <property type="entry name" value="Pept_C1"/>
    <property type="match status" value="1"/>
</dbReference>
<keyword evidence="7" id="KW-1015">Disulfide bond</keyword>
<dbReference type="EnsemblMetazoa" id="XM_014389201.2">
    <property type="protein sequence ID" value="XP_014244687.1"/>
    <property type="gene ID" value="LOC106663944"/>
</dbReference>
<feature type="chain" id="PRO_5035157636" description="Peptidase C1A papain C-terminal domain-containing protein" evidence="8">
    <location>
        <begin position="17"/>
        <end position="335"/>
    </location>
</feature>
<dbReference type="InterPro" id="IPR025660">
    <property type="entry name" value="Pept_his_AS"/>
</dbReference>
<evidence type="ECO:0000256" key="3">
    <source>
        <dbReference type="ARBA" id="ARBA00022729"/>
    </source>
</evidence>
<evidence type="ECO:0000256" key="7">
    <source>
        <dbReference type="ARBA" id="ARBA00023157"/>
    </source>
</evidence>
<reference evidence="10" key="1">
    <citation type="submission" date="2022-01" db="UniProtKB">
        <authorList>
            <consortium name="EnsemblMetazoa"/>
        </authorList>
    </citation>
    <scope>IDENTIFICATION</scope>
</reference>
<dbReference type="FunFam" id="3.90.70.10:FF:000031">
    <property type="entry name" value="Cathepsin B"/>
    <property type="match status" value="1"/>
</dbReference>
<dbReference type="Proteomes" id="UP000494040">
    <property type="component" value="Unassembled WGS sequence"/>
</dbReference>
<evidence type="ECO:0000256" key="2">
    <source>
        <dbReference type="ARBA" id="ARBA00022670"/>
    </source>
</evidence>
<dbReference type="PRINTS" id="PR00705">
    <property type="entry name" value="PAPAIN"/>
</dbReference>
<dbReference type="Gene3D" id="3.90.70.10">
    <property type="entry name" value="Cysteine proteinases"/>
    <property type="match status" value="1"/>
</dbReference>
<dbReference type="KEGG" id="clec:106663944"/>
<dbReference type="CDD" id="cd02620">
    <property type="entry name" value="Peptidase_C1A_CathepsinB"/>
    <property type="match status" value="1"/>
</dbReference>
<dbReference type="PROSITE" id="PS00640">
    <property type="entry name" value="THIOL_PROTEASE_ASN"/>
    <property type="match status" value="1"/>
</dbReference>
<dbReference type="InterPro" id="IPR000169">
    <property type="entry name" value="Pept_cys_AS"/>
</dbReference>
<keyword evidence="11" id="KW-1185">Reference proteome</keyword>
<dbReference type="OrthoDB" id="640249at2759"/>
<keyword evidence="2" id="KW-0645">Protease</keyword>
<dbReference type="Pfam" id="PF00112">
    <property type="entry name" value="Peptidase_C1"/>
    <property type="match status" value="1"/>
</dbReference>
<dbReference type="AlphaFoldDB" id="A0A8I6RIV4"/>
<accession>A0A8I6RIV4</accession>
<dbReference type="PROSITE" id="PS00139">
    <property type="entry name" value="THIOL_PROTEASE_CYS"/>
    <property type="match status" value="1"/>
</dbReference>
<dbReference type="PANTHER" id="PTHR12411">
    <property type="entry name" value="CYSTEINE PROTEASE FAMILY C1-RELATED"/>
    <property type="match status" value="1"/>
</dbReference>
<evidence type="ECO:0000259" key="9">
    <source>
        <dbReference type="SMART" id="SM00645"/>
    </source>
</evidence>
<evidence type="ECO:0000256" key="6">
    <source>
        <dbReference type="ARBA" id="ARBA00023145"/>
    </source>
</evidence>
<feature type="domain" description="Peptidase C1A papain C-terminal" evidence="9">
    <location>
        <begin position="81"/>
        <end position="332"/>
    </location>
</feature>
<comment type="similarity">
    <text evidence="1">Belongs to the peptidase C1 family.</text>
</comment>
<dbReference type="Pfam" id="PF08127">
    <property type="entry name" value="Propeptide_C1"/>
    <property type="match status" value="1"/>
</dbReference>
<evidence type="ECO:0000256" key="4">
    <source>
        <dbReference type="ARBA" id="ARBA00022801"/>
    </source>
</evidence>
<evidence type="ECO:0000256" key="8">
    <source>
        <dbReference type="SAM" id="SignalP"/>
    </source>
</evidence>
<keyword evidence="6" id="KW-0865">Zymogen</keyword>
<dbReference type="InterPro" id="IPR013128">
    <property type="entry name" value="Peptidase_C1A"/>
</dbReference>
<evidence type="ECO:0000313" key="10">
    <source>
        <dbReference type="EnsemblMetazoa" id="XP_014244687.1"/>
    </source>
</evidence>
<dbReference type="InterPro" id="IPR038765">
    <property type="entry name" value="Papain-like_cys_pep_sf"/>
</dbReference>
<keyword evidence="5" id="KW-0788">Thiol protease</keyword>
<evidence type="ECO:0000256" key="1">
    <source>
        <dbReference type="ARBA" id="ARBA00008455"/>
    </source>
</evidence>
<sequence>MNLLLLFGFLICAVNAKTVELFNAEAIINEVNSANTTWKAGHNFAKDTPLRYIKKLLGVIPSDEPKILLQLNKRVTSDDELPNEFDARKKWPNCPTISHIHDQGSCGSCWAVSTAAVFSDRLCIFSGGKFTLPLSSHNLLTCCPLCGYGCSGGMPYPTWDYMKDHGLVTGGDYNSSVGCQPYQVPECDHYTKGTRPDCATLPEFETDECQKTCLNSEYKTDFKNDRHKLKTIFSLSTDVKEIQKELMTNGPLGASIKIYSDFPYYKSGVYQHTSGKLLSDHAIRLLGWGTENGTPYWLVANSWNTNWGDKGLFKILRGLNECGIESNVYGGIPDV</sequence>
<dbReference type="GO" id="GO:0006508">
    <property type="term" value="P:proteolysis"/>
    <property type="evidence" value="ECO:0007669"/>
    <property type="project" value="UniProtKB-KW"/>
</dbReference>
<proteinExistence type="inferred from homology"/>
<protein>
    <recommendedName>
        <fullName evidence="9">Peptidase C1A papain C-terminal domain-containing protein</fullName>
    </recommendedName>
</protein>
<dbReference type="SUPFAM" id="SSF54001">
    <property type="entry name" value="Cysteine proteinases"/>
    <property type="match status" value="1"/>
</dbReference>
<dbReference type="InterPro" id="IPR012599">
    <property type="entry name" value="Propeptide_C1A"/>
</dbReference>
<evidence type="ECO:0000256" key="5">
    <source>
        <dbReference type="ARBA" id="ARBA00022807"/>
    </source>
</evidence>
<dbReference type="InterPro" id="IPR025661">
    <property type="entry name" value="Pept_asp_AS"/>
</dbReference>
<organism evidence="10 11">
    <name type="scientific">Cimex lectularius</name>
    <name type="common">Bed bug</name>
    <name type="synonym">Acanthia lectularia</name>
    <dbReference type="NCBI Taxonomy" id="79782"/>
    <lineage>
        <taxon>Eukaryota</taxon>
        <taxon>Metazoa</taxon>
        <taxon>Ecdysozoa</taxon>
        <taxon>Arthropoda</taxon>
        <taxon>Hexapoda</taxon>
        <taxon>Insecta</taxon>
        <taxon>Pterygota</taxon>
        <taxon>Neoptera</taxon>
        <taxon>Paraneoptera</taxon>
        <taxon>Hemiptera</taxon>
        <taxon>Heteroptera</taxon>
        <taxon>Panheteroptera</taxon>
        <taxon>Cimicomorpha</taxon>
        <taxon>Cimicidae</taxon>
        <taxon>Cimex</taxon>
    </lineage>
</organism>
<gene>
    <name evidence="10" type="primary">106663944</name>
</gene>